<evidence type="ECO:0008006" key="4">
    <source>
        <dbReference type="Google" id="ProtNLM"/>
    </source>
</evidence>
<keyword evidence="3" id="KW-1185">Reference proteome</keyword>
<proteinExistence type="predicted"/>
<evidence type="ECO:0000256" key="1">
    <source>
        <dbReference type="SAM" id="MobiDB-lite"/>
    </source>
</evidence>
<gene>
    <name evidence="2" type="ORF">CCMP2556_LOCUS14517</name>
</gene>
<dbReference type="EMBL" id="CAXAMN010007446">
    <property type="protein sequence ID" value="CAK9021649.1"/>
    <property type="molecule type" value="Genomic_DNA"/>
</dbReference>
<sequence>MADPEQLSPRMLESLLGEMEGTTKTAATGKAAASDQGRTREVHRDFFQGMVEQLTSTLHKEFVVRLESEIDRVRLAYAEAMQKEKEGFQEQLWQLAQHLKVPESQKTGEGCAESSSLPEHNLTKEQLQSFEEAAQLNIQVAELLSKRREFLDQPSVPYCKATAVTLKELVKRTETLQEYCNQRLAALTLDFAPKNLAGKAFPVQVQPAVDTVKTVKQRLRAEHDCQSCVVKLCVSQEQVMDMQDLELLMDYDLEQEVTLILVDSLVANPVVRLAFEDPASLAFDSVSGRSGSVDHPDQVVSITTSGRTGVNIQGRGCLVLPKPVALGEEWTISVWTLGPIDVGDHTYRDLVDSMNSQERIAVILARGRLGNYNSNSFIEGFNARDLTSGWHHIAVVGQTRCTTYYVDGQSLGTKRGRARGAIGVVGNSRGCNESWGYMSDFQIFGVAASDAQIKNIYEAGAPSTPDTNAEPWQVAVARQNSDLSSPSLSDFSDSDSSARSFP</sequence>
<dbReference type="Gene3D" id="2.60.120.200">
    <property type="match status" value="1"/>
</dbReference>
<name>A0ABP0K4Z0_9DINO</name>
<feature type="region of interest" description="Disordered" evidence="1">
    <location>
        <begin position="462"/>
        <end position="502"/>
    </location>
</feature>
<reference evidence="2 3" key="1">
    <citation type="submission" date="2024-02" db="EMBL/GenBank/DDBJ databases">
        <authorList>
            <person name="Chen Y."/>
            <person name="Shah S."/>
            <person name="Dougan E. K."/>
            <person name="Thang M."/>
            <person name="Chan C."/>
        </authorList>
    </citation>
    <scope>NUCLEOTIDE SEQUENCE [LARGE SCALE GENOMIC DNA]</scope>
</reference>
<organism evidence="2 3">
    <name type="scientific">Durusdinium trenchii</name>
    <dbReference type="NCBI Taxonomy" id="1381693"/>
    <lineage>
        <taxon>Eukaryota</taxon>
        <taxon>Sar</taxon>
        <taxon>Alveolata</taxon>
        <taxon>Dinophyceae</taxon>
        <taxon>Suessiales</taxon>
        <taxon>Symbiodiniaceae</taxon>
        <taxon>Durusdinium</taxon>
    </lineage>
</organism>
<feature type="region of interest" description="Disordered" evidence="1">
    <location>
        <begin position="18"/>
        <end position="37"/>
    </location>
</feature>
<dbReference type="SUPFAM" id="SSF49899">
    <property type="entry name" value="Concanavalin A-like lectins/glucanases"/>
    <property type="match status" value="1"/>
</dbReference>
<feature type="compositionally biased region" description="Low complexity" evidence="1">
    <location>
        <begin position="22"/>
        <end position="33"/>
    </location>
</feature>
<comment type="caution">
    <text evidence="2">The sequence shown here is derived from an EMBL/GenBank/DDBJ whole genome shotgun (WGS) entry which is preliminary data.</text>
</comment>
<evidence type="ECO:0000313" key="3">
    <source>
        <dbReference type="Proteomes" id="UP001642484"/>
    </source>
</evidence>
<evidence type="ECO:0000313" key="2">
    <source>
        <dbReference type="EMBL" id="CAK9021649.1"/>
    </source>
</evidence>
<accession>A0ABP0K4Z0</accession>
<dbReference type="Gene3D" id="3.10.20.90">
    <property type="entry name" value="Phosphatidylinositol 3-kinase Catalytic Subunit, Chain A, domain 1"/>
    <property type="match status" value="1"/>
</dbReference>
<feature type="compositionally biased region" description="Low complexity" evidence="1">
    <location>
        <begin position="481"/>
        <end position="502"/>
    </location>
</feature>
<dbReference type="InterPro" id="IPR013320">
    <property type="entry name" value="ConA-like_dom_sf"/>
</dbReference>
<protein>
    <recommendedName>
        <fullName evidence="4">Ubiquitin-like domain-containing protein</fullName>
    </recommendedName>
</protein>
<dbReference type="Proteomes" id="UP001642484">
    <property type="component" value="Unassembled WGS sequence"/>
</dbReference>